<protein>
    <submittedName>
        <fullName evidence="1">Uncharacterized protein</fullName>
    </submittedName>
</protein>
<reference evidence="1 2" key="1">
    <citation type="journal article" date="2018" name="PLoS Genet.">
        <title>Population sequencing reveals clonal diversity and ancestral inbreeding in the grapevine cultivar Chardonnay.</title>
        <authorList>
            <person name="Roach M.J."/>
            <person name="Johnson D.L."/>
            <person name="Bohlmann J."/>
            <person name="van Vuuren H.J."/>
            <person name="Jones S.J."/>
            <person name="Pretorius I.S."/>
            <person name="Schmidt S.A."/>
            <person name="Borneman A.R."/>
        </authorList>
    </citation>
    <scope>NUCLEOTIDE SEQUENCE [LARGE SCALE GENOMIC DNA]</scope>
    <source>
        <strain evidence="2">cv. Chardonnay</strain>
        <tissue evidence="1">Leaf</tissue>
    </source>
</reference>
<evidence type="ECO:0000313" key="1">
    <source>
        <dbReference type="EMBL" id="RVX23892.1"/>
    </source>
</evidence>
<dbReference type="Proteomes" id="UP000288805">
    <property type="component" value="Unassembled WGS sequence"/>
</dbReference>
<gene>
    <name evidence="1" type="ORF">CK203_000390</name>
</gene>
<dbReference type="EMBL" id="QGNW01000001">
    <property type="protein sequence ID" value="RVX23892.1"/>
    <property type="molecule type" value="Genomic_DNA"/>
</dbReference>
<accession>A0A438KRR8</accession>
<evidence type="ECO:0000313" key="2">
    <source>
        <dbReference type="Proteomes" id="UP000288805"/>
    </source>
</evidence>
<proteinExistence type="predicted"/>
<organism evidence="1 2">
    <name type="scientific">Vitis vinifera</name>
    <name type="common">Grape</name>
    <dbReference type="NCBI Taxonomy" id="29760"/>
    <lineage>
        <taxon>Eukaryota</taxon>
        <taxon>Viridiplantae</taxon>
        <taxon>Streptophyta</taxon>
        <taxon>Embryophyta</taxon>
        <taxon>Tracheophyta</taxon>
        <taxon>Spermatophyta</taxon>
        <taxon>Magnoliopsida</taxon>
        <taxon>eudicotyledons</taxon>
        <taxon>Gunneridae</taxon>
        <taxon>Pentapetalae</taxon>
        <taxon>rosids</taxon>
        <taxon>Vitales</taxon>
        <taxon>Vitaceae</taxon>
        <taxon>Viteae</taxon>
        <taxon>Vitis</taxon>
    </lineage>
</organism>
<dbReference type="AlphaFoldDB" id="A0A438KRR8"/>
<sequence>MVVNNHKCFSYAFQCIHSQSISVNYMLYSWFGNTACIKFSPTHFASIGPLTMSQANVLNPPLKVIQDWLDKTKMFGVKVTSTPLQLDAIAPVDPIVYESVISVL</sequence>
<name>A0A438KRR8_VITVI</name>
<comment type="caution">
    <text evidence="1">The sequence shown here is derived from an EMBL/GenBank/DDBJ whole genome shotgun (WGS) entry which is preliminary data.</text>
</comment>